<evidence type="ECO:0000256" key="1">
    <source>
        <dbReference type="SAM" id="MobiDB-lite"/>
    </source>
</evidence>
<comment type="caution">
    <text evidence="2">The sequence shown here is derived from an EMBL/GenBank/DDBJ whole genome shotgun (WGS) entry which is preliminary data.</text>
</comment>
<dbReference type="AlphaFoldDB" id="A0A3M7RIY0"/>
<organism evidence="2 3">
    <name type="scientific">Brachionus plicatilis</name>
    <name type="common">Marine rotifer</name>
    <name type="synonym">Brachionus muelleri</name>
    <dbReference type="NCBI Taxonomy" id="10195"/>
    <lineage>
        <taxon>Eukaryota</taxon>
        <taxon>Metazoa</taxon>
        <taxon>Spiralia</taxon>
        <taxon>Gnathifera</taxon>
        <taxon>Rotifera</taxon>
        <taxon>Eurotatoria</taxon>
        <taxon>Monogononta</taxon>
        <taxon>Pseudotrocha</taxon>
        <taxon>Ploima</taxon>
        <taxon>Brachionidae</taxon>
        <taxon>Brachionus</taxon>
    </lineage>
</organism>
<feature type="region of interest" description="Disordered" evidence="1">
    <location>
        <begin position="1"/>
        <end position="25"/>
    </location>
</feature>
<protein>
    <submittedName>
        <fullName evidence="2">Uncharacterized protein</fullName>
    </submittedName>
</protein>
<sequence>MSYPVSSRTSRMAHLASVSSSNTFPLGKPQEALAQKPCTSSTFFMHSSRIMAPLVGTACLNERHLDKMSSSWLACCTRKGQWRNMFSANVRMLHGFSW</sequence>
<reference evidence="2 3" key="1">
    <citation type="journal article" date="2018" name="Sci. Rep.">
        <title>Genomic signatures of local adaptation to the degree of environmental predictability in rotifers.</title>
        <authorList>
            <person name="Franch-Gras L."/>
            <person name="Hahn C."/>
            <person name="Garcia-Roger E.M."/>
            <person name="Carmona M.J."/>
            <person name="Serra M."/>
            <person name="Gomez A."/>
        </authorList>
    </citation>
    <scope>NUCLEOTIDE SEQUENCE [LARGE SCALE GENOMIC DNA]</scope>
    <source>
        <strain evidence="2">HYR1</strain>
    </source>
</reference>
<proteinExistence type="predicted"/>
<dbReference type="EMBL" id="REGN01003318">
    <property type="protein sequence ID" value="RNA23255.1"/>
    <property type="molecule type" value="Genomic_DNA"/>
</dbReference>
<name>A0A3M7RIY0_BRAPC</name>
<gene>
    <name evidence="2" type="ORF">BpHYR1_027836</name>
</gene>
<feature type="compositionally biased region" description="Polar residues" evidence="1">
    <location>
        <begin position="1"/>
        <end position="10"/>
    </location>
</feature>
<evidence type="ECO:0000313" key="3">
    <source>
        <dbReference type="Proteomes" id="UP000276133"/>
    </source>
</evidence>
<keyword evidence="3" id="KW-1185">Reference proteome</keyword>
<accession>A0A3M7RIY0</accession>
<dbReference type="Proteomes" id="UP000276133">
    <property type="component" value="Unassembled WGS sequence"/>
</dbReference>
<evidence type="ECO:0000313" key="2">
    <source>
        <dbReference type="EMBL" id="RNA23255.1"/>
    </source>
</evidence>